<feature type="region of interest" description="Disordered" evidence="1">
    <location>
        <begin position="1"/>
        <end position="22"/>
    </location>
</feature>
<protein>
    <submittedName>
        <fullName evidence="2">Uncharacterized protein</fullName>
    </submittedName>
</protein>
<feature type="non-terminal residue" evidence="2">
    <location>
        <position position="1"/>
    </location>
</feature>
<dbReference type="EMBL" id="JACEIK010007594">
    <property type="protein sequence ID" value="MCE3050455.1"/>
    <property type="molecule type" value="Genomic_DNA"/>
</dbReference>
<dbReference type="Proteomes" id="UP000823775">
    <property type="component" value="Unassembled WGS sequence"/>
</dbReference>
<evidence type="ECO:0000256" key="1">
    <source>
        <dbReference type="SAM" id="MobiDB-lite"/>
    </source>
</evidence>
<name>A0ABS8WLU9_DATST</name>
<reference evidence="2 3" key="1">
    <citation type="journal article" date="2021" name="BMC Genomics">
        <title>Datura genome reveals duplications of psychoactive alkaloid biosynthetic genes and high mutation rate following tissue culture.</title>
        <authorList>
            <person name="Rajewski A."/>
            <person name="Carter-House D."/>
            <person name="Stajich J."/>
            <person name="Litt A."/>
        </authorList>
    </citation>
    <scope>NUCLEOTIDE SEQUENCE [LARGE SCALE GENOMIC DNA]</scope>
    <source>
        <strain evidence="2">AR-01</strain>
    </source>
</reference>
<evidence type="ECO:0000313" key="2">
    <source>
        <dbReference type="EMBL" id="MCE3050455.1"/>
    </source>
</evidence>
<accession>A0ABS8WLU9</accession>
<organism evidence="2 3">
    <name type="scientific">Datura stramonium</name>
    <name type="common">Jimsonweed</name>
    <name type="synonym">Common thornapple</name>
    <dbReference type="NCBI Taxonomy" id="4076"/>
    <lineage>
        <taxon>Eukaryota</taxon>
        <taxon>Viridiplantae</taxon>
        <taxon>Streptophyta</taxon>
        <taxon>Embryophyta</taxon>
        <taxon>Tracheophyta</taxon>
        <taxon>Spermatophyta</taxon>
        <taxon>Magnoliopsida</taxon>
        <taxon>eudicotyledons</taxon>
        <taxon>Gunneridae</taxon>
        <taxon>Pentapetalae</taxon>
        <taxon>asterids</taxon>
        <taxon>lamiids</taxon>
        <taxon>Solanales</taxon>
        <taxon>Solanaceae</taxon>
        <taxon>Solanoideae</taxon>
        <taxon>Datureae</taxon>
        <taxon>Datura</taxon>
    </lineage>
</organism>
<keyword evidence="3" id="KW-1185">Reference proteome</keyword>
<proteinExistence type="predicted"/>
<evidence type="ECO:0000313" key="3">
    <source>
        <dbReference type="Proteomes" id="UP000823775"/>
    </source>
</evidence>
<gene>
    <name evidence="2" type="ORF">HAX54_047243</name>
</gene>
<comment type="caution">
    <text evidence="2">The sequence shown here is derived from an EMBL/GenBank/DDBJ whole genome shotgun (WGS) entry which is preliminary data.</text>
</comment>
<sequence length="111" mass="12325">RTPPGPPHHGTTISKNTNAATTPPLCRRLAAAEFLRPPFPLNSPSIDHIALASKNESSLARHLFLSSRETRRVASATRRLLQPSTFRSTSKLHSWAIVTYPFDLNLKSSRK</sequence>